<dbReference type="InterPro" id="IPR000182">
    <property type="entry name" value="GNAT_dom"/>
</dbReference>
<gene>
    <name evidence="4" type="ORF">U472_11310</name>
</gene>
<evidence type="ECO:0000256" key="2">
    <source>
        <dbReference type="ARBA" id="ARBA00023315"/>
    </source>
</evidence>
<keyword evidence="2" id="KW-0012">Acyltransferase</keyword>
<organism evidence="4 5">
    <name type="scientific">Orenia metallireducens</name>
    <dbReference type="NCBI Taxonomy" id="1413210"/>
    <lineage>
        <taxon>Bacteria</taxon>
        <taxon>Bacillati</taxon>
        <taxon>Bacillota</taxon>
        <taxon>Clostridia</taxon>
        <taxon>Halanaerobiales</taxon>
        <taxon>Halobacteroidaceae</taxon>
        <taxon>Orenia</taxon>
    </lineage>
</organism>
<dbReference type="GO" id="GO:0016747">
    <property type="term" value="F:acyltransferase activity, transferring groups other than amino-acyl groups"/>
    <property type="evidence" value="ECO:0007669"/>
    <property type="project" value="InterPro"/>
</dbReference>
<dbReference type="Gene3D" id="3.40.630.30">
    <property type="match status" value="1"/>
</dbReference>
<protein>
    <submittedName>
        <fullName evidence="4">GNAT family acetyltransferase</fullName>
    </submittedName>
</protein>
<accession>A0A1C0A8I2</accession>
<evidence type="ECO:0000259" key="3">
    <source>
        <dbReference type="PROSITE" id="PS51186"/>
    </source>
</evidence>
<dbReference type="PANTHER" id="PTHR43800">
    <property type="entry name" value="PEPTIDYL-LYSINE N-ACETYLTRANSFERASE YJAB"/>
    <property type="match status" value="1"/>
</dbReference>
<keyword evidence="5" id="KW-1185">Reference proteome</keyword>
<dbReference type="PANTHER" id="PTHR43800:SF1">
    <property type="entry name" value="PEPTIDYL-LYSINE N-ACETYLTRANSFERASE YJAB"/>
    <property type="match status" value="1"/>
</dbReference>
<keyword evidence="1 4" id="KW-0808">Transferase</keyword>
<evidence type="ECO:0000256" key="1">
    <source>
        <dbReference type="ARBA" id="ARBA00022679"/>
    </source>
</evidence>
<dbReference type="NCBIfam" id="NF007853">
    <property type="entry name" value="PRK10562.1"/>
    <property type="match status" value="1"/>
</dbReference>
<comment type="caution">
    <text evidence="4">The sequence shown here is derived from an EMBL/GenBank/DDBJ whole genome shotgun (WGS) entry which is preliminary data.</text>
</comment>
<dbReference type="EMBL" id="LWDV01000009">
    <property type="protein sequence ID" value="OCL26569.1"/>
    <property type="molecule type" value="Genomic_DNA"/>
</dbReference>
<name>A0A1C0A8I2_9FIRM</name>
<dbReference type="CDD" id="cd04301">
    <property type="entry name" value="NAT_SF"/>
    <property type="match status" value="1"/>
</dbReference>
<dbReference type="RefSeq" id="WP_068718530.1">
    <property type="nucleotide sequence ID" value="NZ_LWDV01000009.1"/>
</dbReference>
<reference evidence="4 5" key="2">
    <citation type="submission" date="2016-08" db="EMBL/GenBank/DDBJ databases">
        <title>Orenia metallireducens sp. nov. strain Z6, a Novel Metal-reducing Firmicute from the Deep Subsurface.</title>
        <authorList>
            <person name="Maxim B.I."/>
            <person name="Kenneth K."/>
            <person name="Flynn T.M."/>
            <person name="Oloughlin E.J."/>
            <person name="Locke R.A."/>
            <person name="Weber J.R."/>
            <person name="Egan S.M."/>
            <person name="Mackie R.I."/>
            <person name="Cann I.K."/>
        </authorList>
    </citation>
    <scope>NUCLEOTIDE SEQUENCE [LARGE SCALE GENOMIC DNA]</scope>
    <source>
        <strain evidence="4 5">Z6</strain>
    </source>
</reference>
<dbReference type="AlphaFoldDB" id="A0A1C0A8I2"/>
<proteinExistence type="predicted"/>
<evidence type="ECO:0000313" key="5">
    <source>
        <dbReference type="Proteomes" id="UP000093514"/>
    </source>
</evidence>
<dbReference type="SUPFAM" id="SSF55729">
    <property type="entry name" value="Acyl-CoA N-acyltransferases (Nat)"/>
    <property type="match status" value="1"/>
</dbReference>
<dbReference type="Proteomes" id="UP000093514">
    <property type="component" value="Unassembled WGS sequence"/>
</dbReference>
<sequence length="143" mass="17315">MIRKSTKDDINKIVQLWYEVSLKAHDFIDKEYWKASQQDMKEEYIPLSDTYIIEEANQLRGFISMVDNYLAALFVDSRFQSRGYGKRLLDYVKEDKEYIELKVFQKNNRAYKFYSTNGFTIEQELIDKDLNEKEYLMIWKSKE</sequence>
<evidence type="ECO:0000313" key="4">
    <source>
        <dbReference type="EMBL" id="OCL26569.1"/>
    </source>
</evidence>
<reference evidence="5" key="1">
    <citation type="submission" date="2016-07" db="EMBL/GenBank/DDBJ databases">
        <authorList>
            <person name="Florea S."/>
            <person name="Webb J.S."/>
            <person name="Jaromczyk J."/>
            <person name="Schardl C.L."/>
        </authorList>
    </citation>
    <scope>NUCLEOTIDE SEQUENCE [LARGE SCALE GENOMIC DNA]</scope>
    <source>
        <strain evidence="5">Z6</strain>
    </source>
</reference>
<dbReference type="Pfam" id="PF13508">
    <property type="entry name" value="Acetyltransf_7"/>
    <property type="match status" value="1"/>
</dbReference>
<dbReference type="InterPro" id="IPR016181">
    <property type="entry name" value="Acyl_CoA_acyltransferase"/>
</dbReference>
<dbReference type="PROSITE" id="PS51186">
    <property type="entry name" value="GNAT"/>
    <property type="match status" value="1"/>
</dbReference>
<feature type="domain" description="N-acetyltransferase" evidence="3">
    <location>
        <begin position="1"/>
        <end position="142"/>
    </location>
</feature>